<dbReference type="EMBL" id="CAEZTT010000124">
    <property type="protein sequence ID" value="CAB4581764.1"/>
    <property type="molecule type" value="Genomic_DNA"/>
</dbReference>
<evidence type="ECO:0000313" key="1">
    <source>
        <dbReference type="EMBL" id="CAB4581764.1"/>
    </source>
</evidence>
<proteinExistence type="predicted"/>
<dbReference type="AlphaFoldDB" id="A0A6J6F4D3"/>
<gene>
    <name evidence="1" type="ORF">UFOPK1726_00977</name>
</gene>
<accession>A0A6J6F4D3</accession>
<protein>
    <submittedName>
        <fullName evidence="1">Unannotated protein</fullName>
    </submittedName>
</protein>
<name>A0A6J6F4D3_9ZZZZ</name>
<reference evidence="1" key="1">
    <citation type="submission" date="2020-05" db="EMBL/GenBank/DDBJ databases">
        <authorList>
            <person name="Chiriac C."/>
            <person name="Salcher M."/>
            <person name="Ghai R."/>
            <person name="Kavagutti S V."/>
        </authorList>
    </citation>
    <scope>NUCLEOTIDE SEQUENCE</scope>
</reference>
<organism evidence="1">
    <name type="scientific">freshwater metagenome</name>
    <dbReference type="NCBI Taxonomy" id="449393"/>
    <lineage>
        <taxon>unclassified sequences</taxon>
        <taxon>metagenomes</taxon>
        <taxon>ecological metagenomes</taxon>
    </lineage>
</organism>
<sequence>MAAPACAIAPTCTLAGRPRDEKISIIRDILSPVIPASAARFSPQRSMFIYGSIDGIERSSTRIDLPDLSGEYTIALPDVDALLYTLHGITVDTPAENIESVSLFLLHNRGDVHVTRRQVLIDTMYPETAPTFPVFRDYPLIYGGKTYNRIKVVYKFRRHPAALIVETGGLTSALAAYSTRLADVDFRSFYRYEYTSLYKRFPVEKPATLDTTITKSFDDYGGYANRFVLYVPRYIESASLILGLTPDKNAVIEFEGTDSICDGDSRRKKMVIDFIVDNDNPGDFRLGGVTSMSISYKIGAGCHDSNDDDEIILIVFNQNHMEYRVDIPVVNTFDKIYISPAYLIE</sequence>